<evidence type="ECO:0000313" key="2">
    <source>
        <dbReference type="EMBL" id="GIK07128.1"/>
    </source>
</evidence>
<dbReference type="OrthoDB" id="4495308at2759"/>
<dbReference type="GeneID" id="66930765"/>
<name>A0A9P3C6J8_ASPVI</name>
<dbReference type="Proteomes" id="UP000710440">
    <property type="component" value="Unassembled WGS sequence"/>
</dbReference>
<protein>
    <submittedName>
        <fullName evidence="2">Uncharacterized protein</fullName>
    </submittedName>
</protein>
<feature type="region of interest" description="Disordered" evidence="1">
    <location>
        <begin position="179"/>
        <end position="246"/>
    </location>
</feature>
<reference evidence="2 3" key="1">
    <citation type="submission" date="2021-02" db="EMBL/GenBank/DDBJ databases">
        <title>Pan-genome distribution and transcriptional activeness of fungal secondary metabolism genes in Aspergillus section Fumigati.</title>
        <authorList>
            <person name="Takahashi H."/>
            <person name="Umemura M."/>
            <person name="Ninomiya A."/>
            <person name="Kusuya Y."/>
            <person name="Urayama S."/>
            <person name="Shimizu M."/>
            <person name="Watanabe A."/>
            <person name="Kamei K."/>
            <person name="Yaguchi T."/>
            <person name="Hagiwara D."/>
        </authorList>
    </citation>
    <scope>NUCLEOTIDE SEQUENCE [LARGE SCALE GENOMIC DNA]</scope>
    <source>
        <strain evidence="2 3">IFM 47045</strain>
    </source>
</reference>
<feature type="compositionally biased region" description="Polar residues" evidence="1">
    <location>
        <begin position="235"/>
        <end position="245"/>
    </location>
</feature>
<dbReference type="EMBL" id="BOPL01000013">
    <property type="protein sequence ID" value="GIK07128.1"/>
    <property type="molecule type" value="Genomic_DNA"/>
</dbReference>
<dbReference type="AlphaFoldDB" id="A0A9P3C6J8"/>
<evidence type="ECO:0000313" key="3">
    <source>
        <dbReference type="Proteomes" id="UP000710440"/>
    </source>
</evidence>
<organism evidence="2 3">
    <name type="scientific">Aspergillus viridinutans</name>
    <dbReference type="NCBI Taxonomy" id="75553"/>
    <lineage>
        <taxon>Eukaryota</taxon>
        <taxon>Fungi</taxon>
        <taxon>Dikarya</taxon>
        <taxon>Ascomycota</taxon>
        <taxon>Pezizomycotina</taxon>
        <taxon>Eurotiomycetes</taxon>
        <taxon>Eurotiomycetidae</taxon>
        <taxon>Eurotiales</taxon>
        <taxon>Aspergillaceae</taxon>
        <taxon>Aspergillus</taxon>
        <taxon>Aspergillus subgen. Fumigati</taxon>
    </lineage>
</organism>
<comment type="caution">
    <text evidence="2">The sequence shown here is derived from an EMBL/GenBank/DDBJ whole genome shotgun (WGS) entry which is preliminary data.</text>
</comment>
<proteinExistence type="predicted"/>
<sequence length="271" mass="30103">METGQGGLLWGRLAIDSHDEIILASDQSLTSLIYQFNTSAIILAILSSPSVLLSQLHVLVSHNGQKSQWTPTEEARLPHWIVLHPDSEWSWDMRVKEYSETIRPRTAESLRSKLRQLRKNIRRRRPVPGRKASITQGMTAKQARKEQQRAREMPPLVATRAPGHRTHADFRDIRAGPEQVKSGGQAVPTAEFPRTPPTTQVGMKSPVRGRALARPDQDSTSSSLSQPPVRGPWTGSGNSSISLQAVQGRDPRAIHIVSVRKQKELLPASIL</sequence>
<dbReference type="RefSeq" id="XP_043130314.1">
    <property type="nucleotide sequence ID" value="XM_043274379.1"/>
</dbReference>
<accession>A0A9P3C6J8</accession>
<evidence type="ECO:0000256" key="1">
    <source>
        <dbReference type="SAM" id="MobiDB-lite"/>
    </source>
</evidence>
<keyword evidence="3" id="KW-1185">Reference proteome</keyword>
<gene>
    <name evidence="2" type="ORF">Aspvir_002783</name>
</gene>
<feature type="region of interest" description="Disordered" evidence="1">
    <location>
        <begin position="125"/>
        <end position="151"/>
    </location>
</feature>